<keyword evidence="2 5" id="KW-0349">Heme</keyword>
<dbReference type="GO" id="GO:0005506">
    <property type="term" value="F:iron ion binding"/>
    <property type="evidence" value="ECO:0007669"/>
    <property type="project" value="InterPro"/>
</dbReference>
<feature type="binding site" description="axial binding residue" evidence="5">
    <location>
        <position position="516"/>
    </location>
    <ligand>
        <name>heme</name>
        <dbReference type="ChEBI" id="CHEBI:30413"/>
    </ligand>
    <ligandPart>
        <name>Fe</name>
        <dbReference type="ChEBI" id="CHEBI:18248"/>
    </ligandPart>
</feature>
<feature type="compositionally biased region" description="Basic and acidic residues" evidence="7">
    <location>
        <begin position="1"/>
        <end position="16"/>
    </location>
</feature>
<evidence type="ECO:0000256" key="5">
    <source>
        <dbReference type="PIRSR" id="PIRSR602403-1"/>
    </source>
</evidence>
<dbReference type="InterPro" id="IPR050529">
    <property type="entry name" value="CYP450_sterol_14alpha_dmase"/>
</dbReference>
<evidence type="ECO:0000256" key="4">
    <source>
        <dbReference type="ARBA" id="ARBA00023004"/>
    </source>
</evidence>
<protein>
    <submittedName>
        <fullName evidence="8">Uncharacterized protein</fullName>
    </submittedName>
</protein>
<dbReference type="Pfam" id="PF00067">
    <property type="entry name" value="p450"/>
    <property type="match status" value="1"/>
</dbReference>
<gene>
    <name evidence="8" type="ORF">NSK_002339</name>
</gene>
<comment type="similarity">
    <text evidence="1 6">Belongs to the cytochrome P450 family.</text>
</comment>
<dbReference type="GO" id="GO:0004497">
    <property type="term" value="F:monooxygenase activity"/>
    <property type="evidence" value="ECO:0007669"/>
    <property type="project" value="UniProtKB-KW"/>
</dbReference>
<accession>A0A4D9D323</accession>
<comment type="caution">
    <text evidence="8">The sequence shown here is derived from an EMBL/GenBank/DDBJ whole genome shotgun (WGS) entry which is preliminary data.</text>
</comment>
<feature type="compositionally biased region" description="Basic and acidic residues" evidence="7">
    <location>
        <begin position="33"/>
        <end position="65"/>
    </location>
</feature>
<dbReference type="InterPro" id="IPR017972">
    <property type="entry name" value="Cyt_P450_CS"/>
</dbReference>
<evidence type="ECO:0000313" key="9">
    <source>
        <dbReference type="Proteomes" id="UP000355283"/>
    </source>
</evidence>
<sequence length="571" mass="63402">MKGNEEGGKEGGREGRMVIFFVKEEVDNEERVEEGGKEEEGKETERGETENGKKQGTRDCPDGRECAPPPRGKRGDGEPVGSAEEGRRTEGLSAAFLAFLCLSFLLTPRSRKDTPPVIGNAWPLFGHFFLFLKSPINLIKSSYQTYGSVFTVNLFTQRMTFLIGPEAAAAFFKASDKELGQDEVYGFMKAVFGEGVVYDSDPKKRNLQMQRTANALKSGRLRTYVEKITEETEAFFKGWGEAGEVDICEALSDLIILTASRCLHGDDVRQELFAEVSKLYNDLDQGITPVSVLFPNLPIPSHWKRDAARKEMVKLFSKVIQRRRAAGTAEAEARTDILQVFMDIEYKDGSKITDDEVTGLLIALLFAGQHTSSITSSWTALYLAQNKGLQDRVYAEQVAIRGQDTGSEAALRALDFDAVGKMDLLFNCLREALRMHPPLIMLMRQCRQDLLVQSQEGKAYTVPKGSVVAVSPSVQQRLPSLFPVPDSFDPDRFAPPREEHKPLFAYVPFGGGLHACLGQQFAYVQLKTVLSLLFSKFELTLATPDGAVPPPNYHAMVVGPTAPCTVKYRRR</sequence>
<dbReference type="PRINTS" id="PR00385">
    <property type="entry name" value="P450"/>
</dbReference>
<keyword evidence="6" id="KW-0503">Monooxygenase</keyword>
<dbReference type="Gene3D" id="1.10.630.10">
    <property type="entry name" value="Cytochrome P450"/>
    <property type="match status" value="1"/>
</dbReference>
<keyword evidence="3 5" id="KW-0479">Metal-binding</keyword>
<keyword evidence="9" id="KW-1185">Reference proteome</keyword>
<comment type="cofactor">
    <cofactor evidence="5">
        <name>heme</name>
        <dbReference type="ChEBI" id="CHEBI:30413"/>
    </cofactor>
</comment>
<dbReference type="Proteomes" id="UP000355283">
    <property type="component" value="Unassembled WGS sequence"/>
</dbReference>
<dbReference type="CDD" id="cd11042">
    <property type="entry name" value="CYP51-like"/>
    <property type="match status" value="1"/>
</dbReference>
<evidence type="ECO:0000256" key="3">
    <source>
        <dbReference type="ARBA" id="ARBA00022723"/>
    </source>
</evidence>
<dbReference type="PROSITE" id="PS00086">
    <property type="entry name" value="CYTOCHROME_P450"/>
    <property type="match status" value="1"/>
</dbReference>
<evidence type="ECO:0000256" key="2">
    <source>
        <dbReference type="ARBA" id="ARBA00022617"/>
    </source>
</evidence>
<dbReference type="AlphaFoldDB" id="A0A4D9D323"/>
<keyword evidence="6" id="KW-0560">Oxidoreductase</keyword>
<dbReference type="InterPro" id="IPR002403">
    <property type="entry name" value="Cyt_P450_E_grp-IV"/>
</dbReference>
<proteinExistence type="inferred from homology"/>
<dbReference type="SUPFAM" id="SSF48264">
    <property type="entry name" value="Cytochrome P450"/>
    <property type="match status" value="1"/>
</dbReference>
<dbReference type="InterPro" id="IPR036396">
    <property type="entry name" value="Cyt_P450_sf"/>
</dbReference>
<evidence type="ECO:0000256" key="1">
    <source>
        <dbReference type="ARBA" id="ARBA00010617"/>
    </source>
</evidence>
<name>A0A4D9D323_9STRA</name>
<evidence type="ECO:0000313" key="8">
    <source>
        <dbReference type="EMBL" id="TFJ86131.1"/>
    </source>
</evidence>
<evidence type="ECO:0000256" key="7">
    <source>
        <dbReference type="SAM" id="MobiDB-lite"/>
    </source>
</evidence>
<keyword evidence="4 5" id="KW-0408">Iron</keyword>
<reference evidence="8 9" key="1">
    <citation type="submission" date="2019-01" db="EMBL/GenBank/DDBJ databases">
        <title>Nuclear Genome Assembly of the Microalgal Biofuel strain Nannochloropsis salina CCMP1776.</title>
        <authorList>
            <person name="Hovde B."/>
        </authorList>
    </citation>
    <scope>NUCLEOTIDE SEQUENCE [LARGE SCALE GENOMIC DNA]</scope>
    <source>
        <strain evidence="8 9">CCMP1776</strain>
    </source>
</reference>
<evidence type="ECO:0000256" key="6">
    <source>
        <dbReference type="RuleBase" id="RU000461"/>
    </source>
</evidence>
<dbReference type="GO" id="GO:0020037">
    <property type="term" value="F:heme binding"/>
    <property type="evidence" value="ECO:0007669"/>
    <property type="project" value="InterPro"/>
</dbReference>
<dbReference type="GO" id="GO:0016705">
    <property type="term" value="F:oxidoreductase activity, acting on paired donors, with incorporation or reduction of molecular oxygen"/>
    <property type="evidence" value="ECO:0007669"/>
    <property type="project" value="InterPro"/>
</dbReference>
<feature type="region of interest" description="Disordered" evidence="7">
    <location>
        <begin position="1"/>
        <end position="87"/>
    </location>
</feature>
<dbReference type="InterPro" id="IPR001128">
    <property type="entry name" value="Cyt_P450"/>
</dbReference>
<dbReference type="OrthoDB" id="1055148at2759"/>
<dbReference type="EMBL" id="SDOX01000009">
    <property type="protein sequence ID" value="TFJ86131.1"/>
    <property type="molecule type" value="Genomic_DNA"/>
</dbReference>
<dbReference type="PRINTS" id="PR00465">
    <property type="entry name" value="EP450IV"/>
</dbReference>
<organism evidence="8 9">
    <name type="scientific">Nannochloropsis salina CCMP1776</name>
    <dbReference type="NCBI Taxonomy" id="1027361"/>
    <lineage>
        <taxon>Eukaryota</taxon>
        <taxon>Sar</taxon>
        <taxon>Stramenopiles</taxon>
        <taxon>Ochrophyta</taxon>
        <taxon>Eustigmatophyceae</taxon>
        <taxon>Eustigmatales</taxon>
        <taxon>Monodopsidaceae</taxon>
        <taxon>Microchloropsis</taxon>
        <taxon>Microchloropsis salina</taxon>
    </lineage>
</organism>
<dbReference type="PANTHER" id="PTHR24304:SF2">
    <property type="entry name" value="24-HYDROXYCHOLESTEROL 7-ALPHA-HYDROXYLASE"/>
    <property type="match status" value="1"/>
</dbReference>
<dbReference type="PANTHER" id="PTHR24304">
    <property type="entry name" value="CYTOCHROME P450 FAMILY 7"/>
    <property type="match status" value="1"/>
</dbReference>